<dbReference type="EMBL" id="CM042034">
    <property type="protein sequence ID" value="KAI3762776.1"/>
    <property type="molecule type" value="Genomic_DNA"/>
</dbReference>
<reference evidence="1 2" key="2">
    <citation type="journal article" date="2022" name="Mol. Ecol. Resour.">
        <title>The genomes of chicory, endive, great burdock and yacon provide insights into Asteraceae paleo-polyploidization history and plant inulin production.</title>
        <authorList>
            <person name="Fan W."/>
            <person name="Wang S."/>
            <person name="Wang H."/>
            <person name="Wang A."/>
            <person name="Jiang F."/>
            <person name="Liu H."/>
            <person name="Zhao H."/>
            <person name="Xu D."/>
            <person name="Zhang Y."/>
        </authorList>
    </citation>
    <scope>NUCLEOTIDE SEQUENCE [LARGE SCALE GENOMIC DNA]</scope>
    <source>
        <strain evidence="2">cv. Yunnan</strain>
        <tissue evidence="1">Leaves</tissue>
    </source>
</reference>
<keyword evidence="2" id="KW-1185">Reference proteome</keyword>
<gene>
    <name evidence="1" type="ORF">L1987_53217</name>
</gene>
<comment type="caution">
    <text evidence="1">The sequence shown here is derived from an EMBL/GenBank/DDBJ whole genome shotgun (WGS) entry which is preliminary data.</text>
</comment>
<reference evidence="2" key="1">
    <citation type="journal article" date="2022" name="Mol. Ecol. Resour.">
        <title>The genomes of chicory, endive, great burdock and yacon provide insights into Asteraceae palaeo-polyploidization history and plant inulin production.</title>
        <authorList>
            <person name="Fan W."/>
            <person name="Wang S."/>
            <person name="Wang H."/>
            <person name="Wang A."/>
            <person name="Jiang F."/>
            <person name="Liu H."/>
            <person name="Zhao H."/>
            <person name="Xu D."/>
            <person name="Zhang Y."/>
        </authorList>
    </citation>
    <scope>NUCLEOTIDE SEQUENCE [LARGE SCALE GENOMIC DNA]</scope>
    <source>
        <strain evidence="2">cv. Yunnan</strain>
    </source>
</reference>
<name>A0ACB9EWG6_9ASTR</name>
<evidence type="ECO:0000313" key="2">
    <source>
        <dbReference type="Proteomes" id="UP001056120"/>
    </source>
</evidence>
<sequence length="240" mass="25875">MSGAGRQFSCTQVVLPDKTKPTPLTIGLALRNRICVPGGSSFLLFKPNHPVDHLVRTTRSTSVSSLAPSVSTRTSIPMSSVPPSSQPLPIIRAPATPSFTHMAPGPSRQTGTPTFPPTAGISPEIWPGIQQIRGGRPNQAIQTGGICREIQIHAKDSSSRTSSENKDAINHRKYDVLGDPDDHLNGFYTAGGVEGWTLPVWCHMFAQTLTGVARAWFDSLPVGEIDNLKDLISKFSQHFS</sequence>
<protein>
    <submittedName>
        <fullName evidence="1">Uncharacterized protein</fullName>
    </submittedName>
</protein>
<dbReference type="Proteomes" id="UP001056120">
    <property type="component" value="Linkage Group LG17"/>
</dbReference>
<evidence type="ECO:0000313" key="1">
    <source>
        <dbReference type="EMBL" id="KAI3762776.1"/>
    </source>
</evidence>
<proteinExistence type="predicted"/>
<accession>A0ACB9EWG6</accession>
<organism evidence="1 2">
    <name type="scientific">Smallanthus sonchifolius</name>
    <dbReference type="NCBI Taxonomy" id="185202"/>
    <lineage>
        <taxon>Eukaryota</taxon>
        <taxon>Viridiplantae</taxon>
        <taxon>Streptophyta</taxon>
        <taxon>Embryophyta</taxon>
        <taxon>Tracheophyta</taxon>
        <taxon>Spermatophyta</taxon>
        <taxon>Magnoliopsida</taxon>
        <taxon>eudicotyledons</taxon>
        <taxon>Gunneridae</taxon>
        <taxon>Pentapetalae</taxon>
        <taxon>asterids</taxon>
        <taxon>campanulids</taxon>
        <taxon>Asterales</taxon>
        <taxon>Asteraceae</taxon>
        <taxon>Asteroideae</taxon>
        <taxon>Heliantheae alliance</taxon>
        <taxon>Millerieae</taxon>
        <taxon>Smallanthus</taxon>
    </lineage>
</organism>